<dbReference type="Proteomes" id="UP000199598">
    <property type="component" value="Unassembled WGS sequence"/>
</dbReference>
<dbReference type="PANTHER" id="PTHR30419">
    <property type="entry name" value="HTH-TYPE TRANSCRIPTIONAL REGULATOR YBHD"/>
    <property type="match status" value="1"/>
</dbReference>
<evidence type="ECO:0000259" key="5">
    <source>
        <dbReference type="PROSITE" id="PS50931"/>
    </source>
</evidence>
<dbReference type="Pfam" id="PF00126">
    <property type="entry name" value="HTH_1"/>
    <property type="match status" value="1"/>
</dbReference>
<dbReference type="Pfam" id="PF03466">
    <property type="entry name" value="LysR_substrate"/>
    <property type="match status" value="1"/>
</dbReference>
<dbReference type="SUPFAM" id="SSF46785">
    <property type="entry name" value="Winged helix' DNA-binding domain"/>
    <property type="match status" value="1"/>
</dbReference>
<dbReference type="PANTHER" id="PTHR30419:SF8">
    <property type="entry name" value="NITROGEN ASSIMILATION TRANSCRIPTIONAL ACTIVATOR-RELATED"/>
    <property type="match status" value="1"/>
</dbReference>
<feature type="domain" description="HTH lysR-type" evidence="5">
    <location>
        <begin position="29"/>
        <end position="71"/>
    </location>
</feature>
<dbReference type="Gene3D" id="1.10.10.10">
    <property type="entry name" value="Winged helix-like DNA-binding domain superfamily/Winged helix DNA-binding domain"/>
    <property type="match status" value="1"/>
</dbReference>
<keyword evidence="3 6" id="KW-0238">DNA-binding</keyword>
<dbReference type="InterPro" id="IPR050950">
    <property type="entry name" value="HTH-type_LysR_regulators"/>
</dbReference>
<comment type="caution">
    <text evidence="6">The sequence shown here is derived from an EMBL/GenBank/DDBJ whole genome shotgun (WGS) entry which is preliminary data.</text>
</comment>
<proteinExistence type="inferred from homology"/>
<dbReference type="InterPro" id="IPR036388">
    <property type="entry name" value="WH-like_DNA-bd_sf"/>
</dbReference>
<keyword evidence="7" id="KW-1185">Reference proteome</keyword>
<sequence>MTKPDGLNPFATRLPELAVRALPLMQAVGSVTKTAHQLGVSQSAVSQSIAELEKRLGVKVLRRGSQPVQLTDEGKLIAQYALSVQAAEENALASINDLRQNKGGRVRIGSSGPSASTQLLPNVMTRFSRHYPGIALELREAQDQEIIAALRRGEVDVAVVPGLDGNEEFESLPIACDRLVAITADDMDLPQHMSAEAFQQQPFIMTKGGSEPLVRKWFGRSDIEPRVDHSIQQITSILAVVRSGLACSIIAELALPEDLDGVKVLPLDPPAPRSLFLTRLPKTPSNSAVTRFWEFAEQEIYREE</sequence>
<dbReference type="RefSeq" id="WP_093522333.1">
    <property type="nucleotide sequence ID" value="NZ_FOSK01000012.1"/>
</dbReference>
<gene>
    <name evidence="6" type="ORF">SAMN04488518_11277</name>
</gene>
<organism evidence="6 7">
    <name type="scientific">Pseudovibrio ascidiaceicola</name>
    <dbReference type="NCBI Taxonomy" id="285279"/>
    <lineage>
        <taxon>Bacteria</taxon>
        <taxon>Pseudomonadati</taxon>
        <taxon>Pseudomonadota</taxon>
        <taxon>Alphaproteobacteria</taxon>
        <taxon>Hyphomicrobiales</taxon>
        <taxon>Stappiaceae</taxon>
        <taxon>Pseudovibrio</taxon>
    </lineage>
</organism>
<dbReference type="EMBL" id="FOSK01000012">
    <property type="protein sequence ID" value="SFK94897.1"/>
    <property type="molecule type" value="Genomic_DNA"/>
</dbReference>
<dbReference type="InterPro" id="IPR036390">
    <property type="entry name" value="WH_DNA-bd_sf"/>
</dbReference>
<evidence type="ECO:0000313" key="7">
    <source>
        <dbReference type="Proteomes" id="UP000199598"/>
    </source>
</evidence>
<evidence type="ECO:0000256" key="4">
    <source>
        <dbReference type="ARBA" id="ARBA00023163"/>
    </source>
</evidence>
<comment type="similarity">
    <text evidence="1">Belongs to the LysR transcriptional regulatory family.</text>
</comment>
<protein>
    <submittedName>
        <fullName evidence="6">DNA-binding transcriptional regulator, LysR family</fullName>
    </submittedName>
</protein>
<dbReference type="SUPFAM" id="SSF53850">
    <property type="entry name" value="Periplasmic binding protein-like II"/>
    <property type="match status" value="1"/>
</dbReference>
<dbReference type="GO" id="GO:0003677">
    <property type="term" value="F:DNA binding"/>
    <property type="evidence" value="ECO:0007669"/>
    <property type="project" value="UniProtKB-KW"/>
</dbReference>
<accession>A0A1I4DRH1</accession>
<evidence type="ECO:0000256" key="3">
    <source>
        <dbReference type="ARBA" id="ARBA00023125"/>
    </source>
</evidence>
<evidence type="ECO:0000313" key="6">
    <source>
        <dbReference type="EMBL" id="SFK94897.1"/>
    </source>
</evidence>
<evidence type="ECO:0000256" key="2">
    <source>
        <dbReference type="ARBA" id="ARBA00023015"/>
    </source>
</evidence>
<dbReference type="PRINTS" id="PR00039">
    <property type="entry name" value="HTHLYSR"/>
</dbReference>
<evidence type="ECO:0000256" key="1">
    <source>
        <dbReference type="ARBA" id="ARBA00009437"/>
    </source>
</evidence>
<dbReference type="InterPro" id="IPR000847">
    <property type="entry name" value="LysR_HTH_N"/>
</dbReference>
<keyword evidence="2" id="KW-0805">Transcription regulation</keyword>
<reference evidence="6 7" key="1">
    <citation type="submission" date="2016-10" db="EMBL/GenBank/DDBJ databases">
        <authorList>
            <person name="Varghese N."/>
            <person name="Submissions S."/>
        </authorList>
    </citation>
    <scope>NUCLEOTIDE SEQUENCE [LARGE SCALE GENOMIC DNA]</scope>
    <source>
        <strain evidence="6 7">DSM 16392</strain>
    </source>
</reference>
<dbReference type="PROSITE" id="PS50931">
    <property type="entry name" value="HTH_LYSR"/>
    <property type="match status" value="1"/>
</dbReference>
<dbReference type="InterPro" id="IPR005119">
    <property type="entry name" value="LysR_subst-bd"/>
</dbReference>
<dbReference type="CDD" id="cd05466">
    <property type="entry name" value="PBP2_LTTR_substrate"/>
    <property type="match status" value="1"/>
</dbReference>
<keyword evidence="4" id="KW-0804">Transcription</keyword>
<name>A0A1I4DRH1_9HYPH</name>
<dbReference type="Gene3D" id="3.40.190.290">
    <property type="match status" value="1"/>
</dbReference>